<protein>
    <submittedName>
        <fullName evidence="3">Transposase</fullName>
    </submittedName>
</protein>
<evidence type="ECO:0000259" key="2">
    <source>
        <dbReference type="Pfam" id="PF01610"/>
    </source>
</evidence>
<evidence type="ECO:0000313" key="3">
    <source>
        <dbReference type="EMBL" id="ATB28124.1"/>
    </source>
</evidence>
<dbReference type="Pfam" id="PF01610">
    <property type="entry name" value="DDE_Tnp_ISL3"/>
    <property type="match status" value="1"/>
</dbReference>
<feature type="region of interest" description="Disordered" evidence="1">
    <location>
        <begin position="54"/>
        <end position="79"/>
    </location>
</feature>
<feature type="region of interest" description="Disordered" evidence="1">
    <location>
        <begin position="1"/>
        <end position="34"/>
    </location>
</feature>
<dbReference type="InterPro" id="IPR002560">
    <property type="entry name" value="Transposase_DDE"/>
</dbReference>
<feature type="domain" description="Transposase IS204/IS1001/IS1096/IS1165 DDE" evidence="2">
    <location>
        <begin position="115"/>
        <end position="184"/>
    </location>
</feature>
<dbReference type="InterPro" id="IPR047951">
    <property type="entry name" value="Transpos_ISL3"/>
</dbReference>
<dbReference type="PANTHER" id="PTHR33498">
    <property type="entry name" value="TRANSPOSASE FOR INSERTION SEQUENCE ELEMENT IS1557"/>
    <property type="match status" value="1"/>
</dbReference>
<name>A0A250I8C9_9BACT</name>
<dbReference type="PANTHER" id="PTHR33498:SF1">
    <property type="entry name" value="TRANSPOSASE FOR INSERTION SEQUENCE ELEMENT IS1557"/>
    <property type="match status" value="1"/>
</dbReference>
<sequence>MPLLQRTQRRAAQHLCPAASRPAHRGMPSSARVARASLPLSQCEMRAPHVLRTPARPKCPAHAPTRAGPVFGGPDGRGRSRRQAAAALAMPTSPDTLLRLMHRAPLPPSTAPRVLGVDDWAWRKGRTYGSILVDVEAHRVVDLLPDRSAPTLTSWLRSHPGVGVVTTAPSSEYARAAAQCTPRPTSRGPLAPAAQWAANGGTLVGRGACASACTAARRRCARLRRAPSRQLPAHT</sequence>
<gene>
    <name evidence="3" type="ORF">MEBOL_001569</name>
</gene>
<evidence type="ECO:0000256" key="1">
    <source>
        <dbReference type="SAM" id="MobiDB-lite"/>
    </source>
</evidence>
<evidence type="ECO:0000313" key="4">
    <source>
        <dbReference type="Proteomes" id="UP000217289"/>
    </source>
</evidence>
<dbReference type="AlphaFoldDB" id="A0A250I8C9"/>
<organism evidence="3 4">
    <name type="scientific">Melittangium boletus DSM 14713</name>
    <dbReference type="NCBI Taxonomy" id="1294270"/>
    <lineage>
        <taxon>Bacteria</taxon>
        <taxon>Pseudomonadati</taxon>
        <taxon>Myxococcota</taxon>
        <taxon>Myxococcia</taxon>
        <taxon>Myxococcales</taxon>
        <taxon>Cystobacterineae</taxon>
        <taxon>Archangiaceae</taxon>
        <taxon>Melittangium</taxon>
    </lineage>
</organism>
<dbReference type="Proteomes" id="UP000217289">
    <property type="component" value="Chromosome"/>
</dbReference>
<keyword evidence="4" id="KW-1185">Reference proteome</keyword>
<dbReference type="EMBL" id="CP022163">
    <property type="protein sequence ID" value="ATB28124.1"/>
    <property type="molecule type" value="Genomic_DNA"/>
</dbReference>
<dbReference type="KEGG" id="mbd:MEBOL_001569"/>
<reference evidence="3 4" key="1">
    <citation type="submission" date="2017-06" db="EMBL/GenBank/DDBJ databases">
        <authorList>
            <person name="Kim H.J."/>
            <person name="Triplett B.A."/>
        </authorList>
    </citation>
    <scope>NUCLEOTIDE SEQUENCE [LARGE SCALE GENOMIC DNA]</scope>
    <source>
        <strain evidence="3 4">DSM 14713</strain>
    </source>
</reference>
<accession>A0A250I8C9</accession>
<proteinExistence type="predicted"/>